<dbReference type="AlphaFoldDB" id="A0AAV6S660"/>
<evidence type="ECO:0000313" key="3">
    <source>
        <dbReference type="Proteomes" id="UP000693946"/>
    </source>
</evidence>
<feature type="region of interest" description="Disordered" evidence="1">
    <location>
        <begin position="325"/>
        <end position="406"/>
    </location>
</feature>
<feature type="compositionally biased region" description="Basic and acidic residues" evidence="1">
    <location>
        <begin position="342"/>
        <end position="356"/>
    </location>
</feature>
<accession>A0AAV6S660</accession>
<dbReference type="EMBL" id="JAGKHQ010000007">
    <property type="protein sequence ID" value="KAG7512315.1"/>
    <property type="molecule type" value="Genomic_DNA"/>
</dbReference>
<feature type="compositionally biased region" description="Basic and acidic residues" evidence="1">
    <location>
        <begin position="245"/>
        <end position="282"/>
    </location>
</feature>
<feature type="region of interest" description="Disordered" evidence="1">
    <location>
        <begin position="245"/>
        <end position="286"/>
    </location>
</feature>
<comment type="caution">
    <text evidence="2">The sequence shown here is derived from an EMBL/GenBank/DDBJ whole genome shotgun (WGS) entry which is preliminary data.</text>
</comment>
<organism evidence="2 3">
    <name type="scientific">Solea senegalensis</name>
    <name type="common">Senegalese sole</name>
    <dbReference type="NCBI Taxonomy" id="28829"/>
    <lineage>
        <taxon>Eukaryota</taxon>
        <taxon>Metazoa</taxon>
        <taxon>Chordata</taxon>
        <taxon>Craniata</taxon>
        <taxon>Vertebrata</taxon>
        <taxon>Euteleostomi</taxon>
        <taxon>Actinopterygii</taxon>
        <taxon>Neopterygii</taxon>
        <taxon>Teleostei</taxon>
        <taxon>Neoteleostei</taxon>
        <taxon>Acanthomorphata</taxon>
        <taxon>Carangaria</taxon>
        <taxon>Pleuronectiformes</taxon>
        <taxon>Pleuronectoidei</taxon>
        <taxon>Soleidae</taxon>
        <taxon>Solea</taxon>
    </lineage>
</organism>
<dbReference type="Proteomes" id="UP000693946">
    <property type="component" value="Linkage Group LG15"/>
</dbReference>
<evidence type="ECO:0000313" key="2">
    <source>
        <dbReference type="EMBL" id="KAG7512315.1"/>
    </source>
</evidence>
<feature type="compositionally biased region" description="Polar residues" evidence="1">
    <location>
        <begin position="430"/>
        <end position="440"/>
    </location>
</feature>
<feature type="region of interest" description="Disordered" evidence="1">
    <location>
        <begin position="428"/>
        <end position="454"/>
    </location>
</feature>
<gene>
    <name evidence="2" type="ORF">JOB18_026394</name>
</gene>
<reference evidence="2 3" key="1">
    <citation type="journal article" date="2021" name="Sci. Rep.">
        <title>Chromosome anchoring in Senegalese sole (Solea senegalensis) reveals sex-associated markers and genome rearrangements in flatfish.</title>
        <authorList>
            <person name="Guerrero-Cozar I."/>
            <person name="Gomez-Garrido J."/>
            <person name="Berbel C."/>
            <person name="Martinez-Blanch J.F."/>
            <person name="Alioto T."/>
            <person name="Claros M.G."/>
            <person name="Gagnaire P.A."/>
            <person name="Manchado M."/>
        </authorList>
    </citation>
    <scope>NUCLEOTIDE SEQUENCE [LARGE SCALE GENOMIC DNA]</scope>
    <source>
        <strain evidence="2">Sse05_10M</strain>
    </source>
</reference>
<evidence type="ECO:0000256" key="1">
    <source>
        <dbReference type="SAM" id="MobiDB-lite"/>
    </source>
</evidence>
<protein>
    <submittedName>
        <fullName evidence="2">Uncharacterized protein</fullName>
    </submittedName>
</protein>
<proteinExistence type="predicted"/>
<sequence length="454" mass="51217">MEEEPISDSEMLLCDIMRTTEDFGSLDMFLPDLSSFDVSPDLENMLSEEEEEEPKTSDSCRNFVEVEGEEPEMTGRTINRIQNTKIKVPDHEMEENLTYSAKLISKLLCEKGEEPEATGSEVNQTQNTKIKALICDKEEEFAATGSENNQTKHGKKEPIYVSKFIPKVIYDWGEEPVTTGSYSNQIQNTKIKVLQQEEEEKPYSAKLIRKVKYERREGPLTTGSEDNQTQKTKIKALISKEELLPKKNPTYEKEEEPVAARSFETEKTKVQPSESKGEEPKTRASNNVAAAGSFDFSVRLTELSFDIMRTIEDFGKFEMRLPDLAGFDSSPDVYLGNRIKKDRNEGEEPRGSDTRSHGVPTGGERNQTNAANIKAPTHVREMELEPTGSERNQTKTANIKAPKRGEETKPMCAFKFIPKAMYELFEETGGESNQTRNTNIKPVKCEGGACGDRK</sequence>
<feature type="region of interest" description="Disordered" evidence="1">
    <location>
        <begin position="37"/>
        <end position="60"/>
    </location>
</feature>
<keyword evidence="3" id="KW-1185">Reference proteome</keyword>
<name>A0AAV6S660_SOLSE</name>